<name>A0ABP7CJQ8_9MICO</name>
<feature type="transmembrane region" description="Helical" evidence="1">
    <location>
        <begin position="121"/>
        <end position="140"/>
    </location>
</feature>
<proteinExistence type="predicted"/>
<feature type="transmembrane region" description="Helical" evidence="1">
    <location>
        <begin position="96"/>
        <end position="115"/>
    </location>
</feature>
<evidence type="ECO:0000259" key="2">
    <source>
        <dbReference type="Pfam" id="PF23636"/>
    </source>
</evidence>
<evidence type="ECO:0000313" key="4">
    <source>
        <dbReference type="Proteomes" id="UP001501468"/>
    </source>
</evidence>
<dbReference type="Proteomes" id="UP001501468">
    <property type="component" value="Unassembled WGS sequence"/>
</dbReference>
<keyword evidence="1" id="KW-1133">Transmembrane helix</keyword>
<organism evidence="3 4">
    <name type="scientific">Terrabacter ginsenosidimutans</name>
    <dbReference type="NCBI Taxonomy" id="490575"/>
    <lineage>
        <taxon>Bacteria</taxon>
        <taxon>Bacillati</taxon>
        <taxon>Actinomycetota</taxon>
        <taxon>Actinomycetes</taxon>
        <taxon>Micrococcales</taxon>
        <taxon>Intrasporangiaceae</taxon>
        <taxon>Terrabacter</taxon>
    </lineage>
</organism>
<gene>
    <name evidence="3" type="ORF">GCM10022399_01590</name>
</gene>
<keyword evidence="1" id="KW-0812">Transmembrane</keyword>
<dbReference type="Pfam" id="PF23636">
    <property type="entry name" value="DUF7144"/>
    <property type="match status" value="1"/>
</dbReference>
<dbReference type="EMBL" id="BAABDC010000001">
    <property type="protein sequence ID" value="GAA3689572.1"/>
    <property type="molecule type" value="Genomic_DNA"/>
</dbReference>
<evidence type="ECO:0000313" key="3">
    <source>
        <dbReference type="EMBL" id="GAA3689572.1"/>
    </source>
</evidence>
<sequence>MTTADPAASAASAAPAHRTRTLWAAGASTFGATIMLVVGIFQFAEGLIAVVNGSKFFVNTPNYVFTFNATTWGWLHMIIGLSAAVAGGFIFTGNVFARSVGVALAVLSALANFLWLPYYPVWAIVIIALDVFVIWGLTTVDLGEL</sequence>
<dbReference type="InterPro" id="IPR055568">
    <property type="entry name" value="DUF7144"/>
</dbReference>
<reference evidence="4" key="1">
    <citation type="journal article" date="2019" name="Int. J. Syst. Evol. Microbiol.">
        <title>The Global Catalogue of Microorganisms (GCM) 10K type strain sequencing project: providing services to taxonomists for standard genome sequencing and annotation.</title>
        <authorList>
            <consortium name="The Broad Institute Genomics Platform"/>
            <consortium name="The Broad Institute Genome Sequencing Center for Infectious Disease"/>
            <person name="Wu L."/>
            <person name="Ma J."/>
        </authorList>
    </citation>
    <scope>NUCLEOTIDE SEQUENCE [LARGE SCALE GENOMIC DNA]</scope>
    <source>
        <strain evidence="4">JCM 17125</strain>
    </source>
</reference>
<evidence type="ECO:0000256" key="1">
    <source>
        <dbReference type="SAM" id="Phobius"/>
    </source>
</evidence>
<feature type="domain" description="DUF7144" evidence="2">
    <location>
        <begin position="28"/>
        <end position="140"/>
    </location>
</feature>
<dbReference type="RefSeq" id="WP_142176870.1">
    <property type="nucleotide sequence ID" value="NZ_BAABDC010000001.1"/>
</dbReference>
<protein>
    <recommendedName>
        <fullName evidence="2">DUF7144 domain-containing protein</fullName>
    </recommendedName>
</protein>
<keyword evidence="4" id="KW-1185">Reference proteome</keyword>
<comment type="caution">
    <text evidence="3">The sequence shown here is derived from an EMBL/GenBank/DDBJ whole genome shotgun (WGS) entry which is preliminary data.</text>
</comment>
<feature type="transmembrane region" description="Helical" evidence="1">
    <location>
        <begin position="22"/>
        <end position="51"/>
    </location>
</feature>
<keyword evidence="1" id="KW-0472">Membrane</keyword>
<feature type="transmembrane region" description="Helical" evidence="1">
    <location>
        <begin position="71"/>
        <end position="91"/>
    </location>
</feature>
<accession>A0ABP7CJQ8</accession>